<dbReference type="EMBL" id="NWUJ01000007">
    <property type="protein sequence ID" value="PFH33925.1"/>
    <property type="molecule type" value="Genomic_DNA"/>
</dbReference>
<keyword evidence="3" id="KW-1185">Reference proteome</keyword>
<dbReference type="SUPFAM" id="SSF54928">
    <property type="entry name" value="RNA-binding domain, RBD"/>
    <property type="match status" value="1"/>
</dbReference>
<dbReference type="KEGG" id="bbes:BESB_070770"/>
<accession>A0A2A9M7F8</accession>
<dbReference type="InterPro" id="IPR035979">
    <property type="entry name" value="RBD_domain_sf"/>
</dbReference>
<gene>
    <name evidence="2" type="ORF">BESB_070770</name>
</gene>
<feature type="region of interest" description="Disordered" evidence="1">
    <location>
        <begin position="439"/>
        <end position="469"/>
    </location>
</feature>
<dbReference type="GO" id="GO:0003676">
    <property type="term" value="F:nucleic acid binding"/>
    <property type="evidence" value="ECO:0007669"/>
    <property type="project" value="InterPro"/>
</dbReference>
<feature type="compositionally biased region" description="Basic and acidic residues" evidence="1">
    <location>
        <begin position="247"/>
        <end position="263"/>
    </location>
</feature>
<comment type="caution">
    <text evidence="2">The sequence shown here is derived from an EMBL/GenBank/DDBJ whole genome shotgun (WGS) entry which is preliminary data.</text>
</comment>
<reference evidence="2 3" key="1">
    <citation type="submission" date="2017-09" db="EMBL/GenBank/DDBJ databases">
        <title>Genome sequencing of Besnoitia besnoiti strain Bb-Ger1.</title>
        <authorList>
            <person name="Schares G."/>
            <person name="Venepally P."/>
            <person name="Lorenzi H.A."/>
        </authorList>
    </citation>
    <scope>NUCLEOTIDE SEQUENCE [LARGE SCALE GENOMIC DNA]</scope>
    <source>
        <strain evidence="2 3">Bb-Ger1</strain>
    </source>
</reference>
<feature type="region of interest" description="Disordered" evidence="1">
    <location>
        <begin position="500"/>
        <end position="554"/>
    </location>
</feature>
<dbReference type="VEuPathDB" id="ToxoDB:BESB_070770"/>
<feature type="region of interest" description="Disordered" evidence="1">
    <location>
        <begin position="163"/>
        <end position="330"/>
    </location>
</feature>
<evidence type="ECO:0000313" key="2">
    <source>
        <dbReference type="EMBL" id="PFH33925.1"/>
    </source>
</evidence>
<proteinExistence type="predicted"/>
<evidence type="ECO:0008006" key="4">
    <source>
        <dbReference type="Google" id="ProtNLM"/>
    </source>
</evidence>
<feature type="compositionally biased region" description="Gly residues" evidence="1">
    <location>
        <begin position="267"/>
        <end position="277"/>
    </location>
</feature>
<name>A0A2A9M7F8_BESBE</name>
<feature type="region of interest" description="Disordered" evidence="1">
    <location>
        <begin position="402"/>
        <end position="422"/>
    </location>
</feature>
<dbReference type="Proteomes" id="UP000224006">
    <property type="component" value="Unassembled WGS sequence"/>
</dbReference>
<protein>
    <recommendedName>
        <fullName evidence="4">RRM domain-containing protein</fullName>
    </recommendedName>
</protein>
<dbReference type="RefSeq" id="XP_029217934.1">
    <property type="nucleotide sequence ID" value="XM_029365450.1"/>
</dbReference>
<dbReference type="OrthoDB" id="10688393at2759"/>
<evidence type="ECO:0000256" key="1">
    <source>
        <dbReference type="SAM" id="MobiDB-lite"/>
    </source>
</evidence>
<feature type="compositionally biased region" description="Low complexity" evidence="1">
    <location>
        <begin position="444"/>
        <end position="469"/>
    </location>
</feature>
<evidence type="ECO:0000313" key="3">
    <source>
        <dbReference type="Proteomes" id="UP000224006"/>
    </source>
</evidence>
<feature type="compositionally biased region" description="Low complexity" evidence="1">
    <location>
        <begin position="411"/>
        <end position="422"/>
    </location>
</feature>
<dbReference type="AlphaFoldDB" id="A0A2A9M7F8"/>
<organism evidence="2 3">
    <name type="scientific">Besnoitia besnoiti</name>
    <name type="common">Apicomplexan protozoan</name>
    <dbReference type="NCBI Taxonomy" id="94643"/>
    <lineage>
        <taxon>Eukaryota</taxon>
        <taxon>Sar</taxon>
        <taxon>Alveolata</taxon>
        <taxon>Apicomplexa</taxon>
        <taxon>Conoidasida</taxon>
        <taxon>Coccidia</taxon>
        <taxon>Eucoccidiorida</taxon>
        <taxon>Eimeriorina</taxon>
        <taxon>Sarcocystidae</taxon>
        <taxon>Besnoitia</taxon>
    </lineage>
</organism>
<dbReference type="GeneID" id="40312003"/>
<sequence>MATSLPTNSRPPVWDYPCAPPPYRQQSLPPFSIVSSFSLGTRSAPLSQAFSASSPSVSSPPSTPLVILPYPYSPLYPAYPAVLGYECVGGGPLPTQGIRPFPQGWQPQAMPHYAPVICGASPRAGSLAFSLHPVPAYSPFSLAPPQRPASSFHPVELVGAQGLQTETASRPLPETASYSVKRSPTHTEDTPPSIDAASRSGVAHVASPGRALEQTDLRRLGFHSEGGQSGHLEDAPHEDLADEEVEEHGGRGEGARGEEEGSDHCGGAHGGAGGVWGDAGTQGEARSHARDEAERRELTKCPSSVLPPQHPAMTSTSSAERGNERRCPKSPVLRVTGVPADLPLWDLHRFFSSCTEGEGILDICPESAGVVWVKFFSERGARLAAEKLSGLAVVPPADASPCGAHERYHARPPSAAAASVSPPSAASAEACRPWTARHPRLSRDLLPPRSSLSPSVSSSPWSSSSSQSHQSGCSSPSFSSFWSPASPSLASFYPRASPSLGPLGFPQSPANSGFHRNAPKPREKSFGGRPPYRHRPRGAGGDGAEGTQPTVGDLRSFVQPESYAPTAVYAADFTAE</sequence>
<dbReference type="CDD" id="cd00590">
    <property type="entry name" value="RRM_SF"/>
    <property type="match status" value="1"/>
</dbReference>
<feature type="compositionally biased region" description="Basic and acidic residues" evidence="1">
    <location>
        <begin position="285"/>
        <end position="299"/>
    </location>
</feature>